<keyword evidence="2" id="KW-1185">Reference proteome</keyword>
<evidence type="ECO:0000313" key="2">
    <source>
        <dbReference type="Proteomes" id="UP000886998"/>
    </source>
</evidence>
<reference evidence="1" key="1">
    <citation type="submission" date="2020-08" db="EMBL/GenBank/DDBJ databases">
        <title>Multicomponent nature underlies the extraordinary mechanical properties of spider dragline silk.</title>
        <authorList>
            <person name="Kono N."/>
            <person name="Nakamura H."/>
            <person name="Mori M."/>
            <person name="Yoshida Y."/>
            <person name="Ohtoshi R."/>
            <person name="Malay A.D."/>
            <person name="Moran D.A.P."/>
            <person name="Tomita M."/>
            <person name="Numata K."/>
            <person name="Arakawa K."/>
        </authorList>
    </citation>
    <scope>NUCLEOTIDE SEQUENCE</scope>
</reference>
<evidence type="ECO:0000313" key="1">
    <source>
        <dbReference type="EMBL" id="GFY41960.1"/>
    </source>
</evidence>
<protein>
    <submittedName>
        <fullName evidence="1">Uncharacterized protein</fullName>
    </submittedName>
</protein>
<dbReference type="EMBL" id="BMAV01002800">
    <property type="protein sequence ID" value="GFY41960.1"/>
    <property type="molecule type" value="Genomic_DNA"/>
</dbReference>
<dbReference type="AlphaFoldDB" id="A0A8X6WVF6"/>
<dbReference type="OrthoDB" id="6461879at2759"/>
<comment type="caution">
    <text evidence="1">The sequence shown here is derived from an EMBL/GenBank/DDBJ whole genome shotgun (WGS) entry which is preliminary data.</text>
</comment>
<accession>A0A8X6WVF6</accession>
<name>A0A8X6WVF6_9ARAC</name>
<dbReference type="Proteomes" id="UP000886998">
    <property type="component" value="Unassembled WGS sequence"/>
</dbReference>
<organism evidence="1 2">
    <name type="scientific">Trichonephila inaurata madagascariensis</name>
    <dbReference type="NCBI Taxonomy" id="2747483"/>
    <lineage>
        <taxon>Eukaryota</taxon>
        <taxon>Metazoa</taxon>
        <taxon>Ecdysozoa</taxon>
        <taxon>Arthropoda</taxon>
        <taxon>Chelicerata</taxon>
        <taxon>Arachnida</taxon>
        <taxon>Araneae</taxon>
        <taxon>Araneomorphae</taxon>
        <taxon>Entelegynae</taxon>
        <taxon>Araneoidea</taxon>
        <taxon>Nephilidae</taxon>
        <taxon>Trichonephila</taxon>
        <taxon>Trichonephila inaurata</taxon>
    </lineage>
</organism>
<gene>
    <name evidence="1" type="ORF">TNIN_334031</name>
</gene>
<sequence length="115" mass="13476">MNSCRPFPVRPILSHLLLVDWWKGQGRLKWVTMECETEGFFMDRHSLARNREGMIGSSVELIAFSGRKSWFLMKSEQTTIRCVLQRRLFLLGIQCSTLVNLPERWPVLSLSQVHR</sequence>
<proteinExistence type="predicted"/>